<dbReference type="InterPro" id="IPR049730">
    <property type="entry name" value="SNF2/RAD54-like_C"/>
</dbReference>
<dbReference type="EMBL" id="CP076448">
    <property type="protein sequence ID" value="QXM24398.1"/>
    <property type="molecule type" value="Genomic_DNA"/>
</dbReference>
<feature type="domain" description="Helicase ATP-binding" evidence="2">
    <location>
        <begin position="486"/>
        <end position="665"/>
    </location>
</feature>
<dbReference type="AlphaFoldDB" id="A0A975YJF6"/>
<keyword evidence="4" id="KW-0347">Helicase</keyword>
<reference evidence="4" key="1">
    <citation type="submission" date="2021-06" db="EMBL/GenBank/DDBJ databases">
        <title>Elioraea tepida, sp. nov., a moderately thermophilic aerobic anoxygenic phototrophic bacterium isolated from an alkaline siliceous hot spring mat community in Yellowstone National Park, WY, USA.</title>
        <authorList>
            <person name="Saini M.K."/>
            <person name="Yoshida S."/>
            <person name="Sebastian A."/>
            <person name="Hirose S."/>
            <person name="Hara E."/>
            <person name="Tamaki H."/>
            <person name="Soulier N.T."/>
            <person name="Albert I."/>
            <person name="Hanada S."/>
            <person name="Bryant D.A."/>
            <person name="Tank M."/>
        </authorList>
    </citation>
    <scope>NUCLEOTIDE SEQUENCE</scope>
    <source>
        <strain evidence="4">MS-P2</strain>
    </source>
</reference>
<dbReference type="Pfam" id="PF00271">
    <property type="entry name" value="Helicase_C"/>
    <property type="match status" value="1"/>
</dbReference>
<dbReference type="CDD" id="cd18793">
    <property type="entry name" value="SF2_C_SNF"/>
    <property type="match status" value="1"/>
</dbReference>
<dbReference type="PROSITE" id="PS51194">
    <property type="entry name" value="HELICASE_CTER"/>
    <property type="match status" value="1"/>
</dbReference>
<keyword evidence="4" id="KW-0547">Nucleotide-binding</keyword>
<gene>
    <name evidence="4" type="ORF">KO353_14310</name>
</gene>
<dbReference type="GO" id="GO:0016787">
    <property type="term" value="F:hydrolase activity"/>
    <property type="evidence" value="ECO:0007669"/>
    <property type="project" value="UniProtKB-KW"/>
</dbReference>
<accession>A0A975YJF6</accession>
<dbReference type="KEGG" id="elio:KO353_14310"/>
<dbReference type="GO" id="GO:0004386">
    <property type="term" value="F:helicase activity"/>
    <property type="evidence" value="ECO:0007669"/>
    <property type="project" value="UniProtKB-KW"/>
</dbReference>
<proteinExistence type="predicted"/>
<dbReference type="InterPro" id="IPR001650">
    <property type="entry name" value="Helicase_C-like"/>
</dbReference>
<evidence type="ECO:0000259" key="2">
    <source>
        <dbReference type="PROSITE" id="PS51192"/>
    </source>
</evidence>
<keyword evidence="1" id="KW-0378">Hydrolase</keyword>
<keyword evidence="5" id="KW-1185">Reference proteome</keyword>
<dbReference type="GO" id="GO:0005524">
    <property type="term" value="F:ATP binding"/>
    <property type="evidence" value="ECO:0007669"/>
    <property type="project" value="InterPro"/>
</dbReference>
<dbReference type="Proteomes" id="UP000694001">
    <property type="component" value="Chromosome"/>
</dbReference>
<dbReference type="PROSITE" id="PS51192">
    <property type="entry name" value="HELICASE_ATP_BIND_1"/>
    <property type="match status" value="1"/>
</dbReference>
<evidence type="ECO:0000256" key="1">
    <source>
        <dbReference type="ARBA" id="ARBA00022801"/>
    </source>
</evidence>
<sequence length="962" mass="104421">MTSLAFTHVVSPAWTEVRLERRGTPVPFEAWATEAPRNLLPGVDLAHRLIAAESAIADAEVLLIEHRAIAGLTAREAAALGLPPATDLRAVIEGDGNIALPGFRLSLTWQRVTGQPVLGAGRVGAWLRVGGAWRRLPSTLFEVAEAVDRLAAVPADDMAGRYAAIAALREVLPEAERGGEASARGLLGRITIVQADAFSLDLKGEGESLTLVPILHRSGGPAGEPLLPPDKQHAFGEDQFQRFSTARSVYTLGDGWFVVLAPPLRRALSELRRVASAPAATRRAFAAAPRAFLREALGDETDATVVEQVFQETEAWSDRVIGLGLWTKRVVPWVPLAPTDWFGPETGAAGTPTRPASPGVGIEVDGRPIPLGQDEILELQSRIEAAIGAGEESVSFCRDGERIAIPATHETLAALTRAEAALVRSRADRAVAATAPEALIIKPNEQEVELEEEVAPPRPAPAPGPPATLVTMPKPHQAEGIAWLQRAWSRGLPGVLLADDMGLGKTLQGLAFLAWLRDGMRAGIVPRAPVMIVAPTGLLENWRAEHDRHLATPGLGRCLAAYGQGLAAIRHREGDGRPALDVHTLSEADWVLTTYETLRDYDRDFGRVRFAALLFDEAQKIKSPGVRLTDAAKAMQAEFRVALTGTPVENRLADLWCIVDTVHPGCLGDLKSFSARYERVTDTEALRCLRRSLDSDIAGLPPLMLRRIKEDRLPELPPREERIRAEPMQGAQLAKYEDALKEARASARRGGALEALQRLRTICLHPEPDASVDDEAFISASARLRMAIAALDEIAAKGERALLFLDDLDLQARLVGLLQRRYRLPSPPMVINGSVDGASRQARVDRFQAADRGFDVMLLSPRAGGVGLTLTRANHVIHLSRWWNPAVEDQCTGRVLRIGQTRPVTIHIPMAVLPDGRRSFDENLHALLERKRRLMREALLPPAATEAERAELLEQTLSGSTG</sequence>
<keyword evidence="4" id="KW-0067">ATP-binding</keyword>
<dbReference type="SMART" id="SM00490">
    <property type="entry name" value="HELICc"/>
    <property type="match status" value="1"/>
</dbReference>
<protein>
    <submittedName>
        <fullName evidence="4">DEAD/DEAH box helicase</fullName>
    </submittedName>
</protein>
<name>A0A975YJF6_9PROT</name>
<dbReference type="Pfam" id="PF00176">
    <property type="entry name" value="SNF2-rel_dom"/>
    <property type="match status" value="1"/>
</dbReference>
<organism evidence="4 5">
    <name type="scientific">Elioraea tepida</name>
    <dbReference type="NCBI Taxonomy" id="2843330"/>
    <lineage>
        <taxon>Bacteria</taxon>
        <taxon>Pseudomonadati</taxon>
        <taxon>Pseudomonadota</taxon>
        <taxon>Alphaproteobacteria</taxon>
        <taxon>Acetobacterales</taxon>
        <taxon>Elioraeaceae</taxon>
        <taxon>Elioraea</taxon>
    </lineage>
</organism>
<dbReference type="RefSeq" id="WP_218285455.1">
    <property type="nucleotide sequence ID" value="NZ_CP076448.1"/>
</dbReference>
<dbReference type="InterPro" id="IPR014001">
    <property type="entry name" value="Helicase_ATP-bd"/>
</dbReference>
<evidence type="ECO:0000313" key="5">
    <source>
        <dbReference type="Proteomes" id="UP000694001"/>
    </source>
</evidence>
<dbReference type="SMART" id="SM00487">
    <property type="entry name" value="DEXDc"/>
    <property type="match status" value="1"/>
</dbReference>
<feature type="domain" description="Helicase C-terminal" evidence="3">
    <location>
        <begin position="783"/>
        <end position="953"/>
    </location>
</feature>
<evidence type="ECO:0000259" key="3">
    <source>
        <dbReference type="PROSITE" id="PS51194"/>
    </source>
</evidence>
<dbReference type="InterPro" id="IPR000330">
    <property type="entry name" value="SNF2_N"/>
</dbReference>
<evidence type="ECO:0000313" key="4">
    <source>
        <dbReference type="EMBL" id="QXM24398.1"/>
    </source>
</evidence>
<dbReference type="PANTHER" id="PTHR10799">
    <property type="entry name" value="SNF2/RAD54 HELICASE FAMILY"/>
    <property type="match status" value="1"/>
</dbReference>